<accession>A0ABM7G8E2</accession>
<name>A0ABM7G8E2_9SPHN</name>
<evidence type="ECO:0000256" key="2">
    <source>
        <dbReference type="ARBA" id="ARBA00023002"/>
    </source>
</evidence>
<organism evidence="3 4">
    <name type="scientific">Sphingomonas bisphenolicum</name>
    <dbReference type="NCBI Taxonomy" id="296544"/>
    <lineage>
        <taxon>Bacteria</taxon>
        <taxon>Pseudomonadati</taxon>
        <taxon>Pseudomonadota</taxon>
        <taxon>Alphaproteobacteria</taxon>
        <taxon>Sphingomonadales</taxon>
        <taxon>Sphingomonadaceae</taxon>
        <taxon>Sphingomonas</taxon>
    </lineage>
</organism>
<evidence type="ECO:0000313" key="3">
    <source>
        <dbReference type="EMBL" id="BBF71938.1"/>
    </source>
</evidence>
<dbReference type="InterPro" id="IPR036291">
    <property type="entry name" value="NAD(P)-bd_dom_sf"/>
</dbReference>
<reference evidence="3" key="1">
    <citation type="submission" date="2018-07" db="EMBL/GenBank/DDBJ databases">
        <title>Complete genome sequence of Sphingomonas bisphenolicum strain AO1, a bisphenol A degradative bacterium isolated from Japanese farm field.</title>
        <authorList>
            <person name="Murakami M."/>
            <person name="Koh M."/>
            <person name="Koba S."/>
            <person name="Matsumura Y."/>
        </authorList>
    </citation>
    <scope>NUCLEOTIDE SEQUENCE</scope>
    <source>
        <strain evidence="3">AO1</strain>
    </source>
</reference>
<dbReference type="InterPro" id="IPR002347">
    <property type="entry name" value="SDR_fam"/>
</dbReference>
<dbReference type="RefSeq" id="WP_261936846.1">
    <property type="nucleotide sequence ID" value="NZ_AP018818.1"/>
</dbReference>
<dbReference type="EMBL" id="AP018818">
    <property type="protein sequence ID" value="BBF71938.1"/>
    <property type="molecule type" value="Genomic_DNA"/>
</dbReference>
<dbReference type="PANTHER" id="PTHR24321:SF8">
    <property type="entry name" value="ESTRADIOL 17-BETA-DEHYDROGENASE 8-RELATED"/>
    <property type="match status" value="1"/>
</dbReference>
<sequence length="259" mass="26602">MSRAPFNDKVAIVTGGGSGIGRAASQRLAVEGAQVVVADIDLPGAERTVELIAARGGQAVAIRADIASEQDNQAIFDLAEERFGGIDAAFLNAGMIQPYGPLEALALETFDRIIAVNLRGTYLGVQQARARLRPGGSCVVTASLSGVIGFAEGPAYAVSKHGLVGLVRSAASAFAERGTRINAICPGMVLTGMTGTVGLEAIDDPDEVADPAYRGALSAQQIAEVALFLLSRRSAGINGQAQNIDAALLSAFPPLADML</sequence>
<evidence type="ECO:0000256" key="1">
    <source>
        <dbReference type="ARBA" id="ARBA00006484"/>
    </source>
</evidence>
<evidence type="ECO:0000313" key="4">
    <source>
        <dbReference type="Proteomes" id="UP001059971"/>
    </source>
</evidence>
<gene>
    <name evidence="3" type="ORF">SBA_ch2_4710</name>
</gene>
<keyword evidence="4" id="KW-1185">Reference proteome</keyword>
<protein>
    <submittedName>
        <fullName evidence="3">Short chain dehydrogenase</fullName>
    </submittedName>
</protein>
<dbReference type="SUPFAM" id="SSF51735">
    <property type="entry name" value="NAD(P)-binding Rossmann-fold domains"/>
    <property type="match status" value="1"/>
</dbReference>
<dbReference type="PROSITE" id="PS00061">
    <property type="entry name" value="ADH_SHORT"/>
    <property type="match status" value="1"/>
</dbReference>
<dbReference type="CDD" id="cd05233">
    <property type="entry name" value="SDR_c"/>
    <property type="match status" value="1"/>
</dbReference>
<dbReference type="Gene3D" id="3.40.50.720">
    <property type="entry name" value="NAD(P)-binding Rossmann-like Domain"/>
    <property type="match status" value="1"/>
</dbReference>
<dbReference type="Pfam" id="PF13561">
    <property type="entry name" value="adh_short_C2"/>
    <property type="match status" value="1"/>
</dbReference>
<dbReference type="PRINTS" id="PR00081">
    <property type="entry name" value="GDHRDH"/>
</dbReference>
<dbReference type="InterPro" id="IPR020904">
    <property type="entry name" value="Sc_DH/Rdtase_CS"/>
</dbReference>
<dbReference type="PANTHER" id="PTHR24321">
    <property type="entry name" value="DEHYDROGENASES, SHORT CHAIN"/>
    <property type="match status" value="1"/>
</dbReference>
<comment type="similarity">
    <text evidence="1">Belongs to the short-chain dehydrogenases/reductases (SDR) family.</text>
</comment>
<dbReference type="Proteomes" id="UP001059971">
    <property type="component" value="Chromosome 2"/>
</dbReference>
<keyword evidence="2" id="KW-0560">Oxidoreductase</keyword>
<proteinExistence type="inferred from homology"/>